<dbReference type="Proteomes" id="UP001151760">
    <property type="component" value="Unassembled WGS sequence"/>
</dbReference>
<reference evidence="2" key="2">
    <citation type="submission" date="2022-01" db="EMBL/GenBank/DDBJ databases">
        <authorList>
            <person name="Yamashiro T."/>
            <person name="Shiraishi A."/>
            <person name="Satake H."/>
            <person name="Nakayama K."/>
        </authorList>
    </citation>
    <scope>NUCLEOTIDE SEQUENCE</scope>
</reference>
<organism evidence="2 3">
    <name type="scientific">Tanacetum coccineum</name>
    <dbReference type="NCBI Taxonomy" id="301880"/>
    <lineage>
        <taxon>Eukaryota</taxon>
        <taxon>Viridiplantae</taxon>
        <taxon>Streptophyta</taxon>
        <taxon>Embryophyta</taxon>
        <taxon>Tracheophyta</taxon>
        <taxon>Spermatophyta</taxon>
        <taxon>Magnoliopsida</taxon>
        <taxon>eudicotyledons</taxon>
        <taxon>Gunneridae</taxon>
        <taxon>Pentapetalae</taxon>
        <taxon>asterids</taxon>
        <taxon>campanulids</taxon>
        <taxon>Asterales</taxon>
        <taxon>Asteraceae</taxon>
        <taxon>Asteroideae</taxon>
        <taxon>Anthemideae</taxon>
        <taxon>Anthemidinae</taxon>
        <taxon>Tanacetum</taxon>
    </lineage>
</organism>
<accession>A0ABQ4XUY8</accession>
<dbReference type="EMBL" id="BQNB010009848">
    <property type="protein sequence ID" value="GJS69229.1"/>
    <property type="molecule type" value="Genomic_DNA"/>
</dbReference>
<proteinExistence type="predicted"/>
<feature type="region of interest" description="Disordered" evidence="1">
    <location>
        <begin position="115"/>
        <end position="156"/>
    </location>
</feature>
<keyword evidence="3" id="KW-1185">Reference proteome</keyword>
<evidence type="ECO:0000313" key="2">
    <source>
        <dbReference type="EMBL" id="GJS69229.1"/>
    </source>
</evidence>
<reference evidence="2" key="1">
    <citation type="journal article" date="2022" name="Int. J. Mol. Sci.">
        <title>Draft Genome of Tanacetum Coccineum: Genomic Comparison of Closely Related Tanacetum-Family Plants.</title>
        <authorList>
            <person name="Yamashiro T."/>
            <person name="Shiraishi A."/>
            <person name="Nakayama K."/>
            <person name="Satake H."/>
        </authorList>
    </citation>
    <scope>NUCLEOTIDE SEQUENCE</scope>
</reference>
<protein>
    <submittedName>
        <fullName evidence="2">Uncharacterized protein</fullName>
    </submittedName>
</protein>
<sequence length="247" mass="27952">MQSHNSFPPRQKKGTSLYSYYAGKIEILCANMIIWLAIKRFGLRCPVVYMDKGVDKPCLQSNPQVVPLFEVYTPPVTYPKEVEETLGTPMKEEPLDKTKLEDVGLTNHNISLSSKEVASLDEPKPQPQPLPSCPSFDVSLGNQRGPKPSIKPHTSDSFRIKEVDSLTINTPPSPHVVTFHPKDTYCYYHPCIDDPTKHYGFKPGLLGHSRSLGVDFSNFKIIEDEALNPRRFLFLEKDLIYPFGQMN</sequence>
<evidence type="ECO:0000313" key="3">
    <source>
        <dbReference type="Proteomes" id="UP001151760"/>
    </source>
</evidence>
<gene>
    <name evidence="2" type="ORF">Tco_0702070</name>
</gene>
<comment type="caution">
    <text evidence="2">The sequence shown here is derived from an EMBL/GenBank/DDBJ whole genome shotgun (WGS) entry which is preliminary data.</text>
</comment>
<evidence type="ECO:0000256" key="1">
    <source>
        <dbReference type="SAM" id="MobiDB-lite"/>
    </source>
</evidence>
<name>A0ABQ4XUY8_9ASTR</name>